<name>A0A2H0B2A1_9BACT</name>
<keyword evidence="1" id="KW-0812">Transmembrane</keyword>
<evidence type="ECO:0000313" key="3">
    <source>
        <dbReference type="Proteomes" id="UP000231081"/>
    </source>
</evidence>
<gene>
    <name evidence="2" type="ORF">COX09_05085</name>
</gene>
<reference evidence="2 3" key="1">
    <citation type="submission" date="2017-09" db="EMBL/GenBank/DDBJ databases">
        <title>Depth-based differentiation of microbial function through sediment-hosted aquifers and enrichment of novel symbionts in the deep terrestrial subsurface.</title>
        <authorList>
            <person name="Probst A.J."/>
            <person name="Ladd B."/>
            <person name="Jarett J.K."/>
            <person name="Geller-Mcgrath D.E."/>
            <person name="Sieber C.M."/>
            <person name="Emerson J.B."/>
            <person name="Anantharaman K."/>
            <person name="Thomas B.C."/>
            <person name="Malmstrom R."/>
            <person name="Stieglmeier M."/>
            <person name="Klingl A."/>
            <person name="Woyke T."/>
            <person name="Ryan C.M."/>
            <person name="Banfield J.F."/>
        </authorList>
    </citation>
    <scope>NUCLEOTIDE SEQUENCE [LARGE SCALE GENOMIC DNA]</scope>
    <source>
        <strain evidence="2">CG23_combo_of_CG06-09_8_20_14_all_47_9</strain>
    </source>
</reference>
<keyword evidence="1" id="KW-1133">Transmembrane helix</keyword>
<sequence length="139" mass="14400">QPITCFDTCSSDAECEADLRCQSVSGTKRCVNPSCSEDADCSCAVAKKACWDKCQNNNDCESPWACQTIPGTNDKRCVNSSCVGESDCSCAVAEVAHPSPLASLPKASPPALPQAGVNTPMVLGVSVGILMMLVGLLAL</sequence>
<protein>
    <submittedName>
        <fullName evidence="2">Uncharacterized protein</fullName>
    </submittedName>
</protein>
<dbReference type="AlphaFoldDB" id="A0A2H0B2A1"/>
<keyword evidence="1" id="KW-0472">Membrane</keyword>
<comment type="caution">
    <text evidence="2">The sequence shown here is derived from an EMBL/GenBank/DDBJ whole genome shotgun (WGS) entry which is preliminary data.</text>
</comment>
<feature type="non-terminal residue" evidence="2">
    <location>
        <position position="1"/>
    </location>
</feature>
<feature type="transmembrane region" description="Helical" evidence="1">
    <location>
        <begin position="121"/>
        <end position="138"/>
    </location>
</feature>
<evidence type="ECO:0000256" key="1">
    <source>
        <dbReference type="SAM" id="Phobius"/>
    </source>
</evidence>
<evidence type="ECO:0000313" key="2">
    <source>
        <dbReference type="EMBL" id="PIP51793.1"/>
    </source>
</evidence>
<organism evidence="2 3">
    <name type="scientific">Candidatus Beckwithbacteria bacterium CG23_combo_of_CG06-09_8_20_14_all_47_9</name>
    <dbReference type="NCBI Taxonomy" id="1974498"/>
    <lineage>
        <taxon>Bacteria</taxon>
        <taxon>Candidatus Beckwithiibacteriota</taxon>
    </lineage>
</organism>
<accession>A0A2H0B2A1</accession>
<dbReference type="EMBL" id="PCSQ01000133">
    <property type="protein sequence ID" value="PIP51793.1"/>
    <property type="molecule type" value="Genomic_DNA"/>
</dbReference>
<dbReference type="Proteomes" id="UP000231081">
    <property type="component" value="Unassembled WGS sequence"/>
</dbReference>
<proteinExistence type="predicted"/>